<evidence type="ECO:0000256" key="5">
    <source>
        <dbReference type="ARBA" id="ARBA00022692"/>
    </source>
</evidence>
<dbReference type="InterPro" id="IPR050823">
    <property type="entry name" value="Plant_Ser_Thr_Prot_Kinase"/>
</dbReference>
<reference evidence="14" key="1">
    <citation type="submission" date="2020-03" db="EMBL/GenBank/DDBJ databases">
        <title>A high-quality chromosome-level genome assembly of a woody plant with both climbing and erect habits, Rhamnella rubrinervis.</title>
        <authorList>
            <person name="Lu Z."/>
            <person name="Yang Y."/>
            <person name="Zhu X."/>
            <person name="Sun Y."/>
        </authorList>
    </citation>
    <scope>NUCLEOTIDE SEQUENCE</scope>
    <source>
        <strain evidence="14">BYM</strain>
        <tissue evidence="14">Leaf</tissue>
    </source>
</reference>
<dbReference type="OrthoDB" id="4062651at2759"/>
<feature type="domain" description="Protein kinase" evidence="13">
    <location>
        <begin position="57"/>
        <end position="376"/>
    </location>
</feature>
<dbReference type="InterPro" id="IPR000719">
    <property type="entry name" value="Prot_kinase_dom"/>
</dbReference>
<evidence type="ECO:0000256" key="4">
    <source>
        <dbReference type="ARBA" id="ARBA00022679"/>
    </source>
</evidence>
<comment type="subcellular location">
    <subcellularLocation>
        <location evidence="1">Membrane</location>
        <topology evidence="1">Single-pass membrane protein</topology>
    </subcellularLocation>
</comment>
<dbReference type="InterPro" id="IPR017441">
    <property type="entry name" value="Protein_kinase_ATP_BS"/>
</dbReference>
<evidence type="ECO:0000256" key="7">
    <source>
        <dbReference type="ARBA" id="ARBA00022777"/>
    </source>
</evidence>
<evidence type="ECO:0000313" key="14">
    <source>
        <dbReference type="EMBL" id="KAF3433998.1"/>
    </source>
</evidence>
<comment type="caution">
    <text evidence="14">The sequence shown here is derived from an EMBL/GenBank/DDBJ whole genome shotgun (WGS) entry which is preliminary data.</text>
</comment>
<sequence>MSTEREMKRSSSEFNSQNASEFSTASSARSFAILSQRHSTDLREFTFSELKTATKNFSRSLMIGEGGFGGVFRGVIRSSEDPHRKIDVAVKQLSRRGLQANVLKFMDDNIVTFGLKLFHLLNLKSKIALLTSEGHKEWVTEVNVLGVVEHPNLVKLLGYCAEDDERGIQRLLIYEYMPNRSVLDHLSSRYQVPLPWATRMKIAQDAARGLVYLHEGMEFQIIFRDFKSSNILLDEQWNAKLSDFGLARLGPSDGLSHVSTAVVGTIGYAAPEYIQTGHLTTKSDVWSYGVFLYELITGRRPLDRNRPRGEQKLLEWVRPHLTGMKKFQMILDPRLEGQYSLKSAQKLAVVANKCLVRHPKSRPRMSEVLDMVNRIMEATDIGSSPLVPLKSLPLKMDTTRSKREMLKRRFVDPLIGENGCLNWQTWRPKIVRTC</sequence>
<accession>A0A8K0DTN3</accession>
<keyword evidence="8 12" id="KW-0067">ATP-binding</keyword>
<organism evidence="14 15">
    <name type="scientific">Rhamnella rubrinervis</name>
    <dbReference type="NCBI Taxonomy" id="2594499"/>
    <lineage>
        <taxon>Eukaryota</taxon>
        <taxon>Viridiplantae</taxon>
        <taxon>Streptophyta</taxon>
        <taxon>Embryophyta</taxon>
        <taxon>Tracheophyta</taxon>
        <taxon>Spermatophyta</taxon>
        <taxon>Magnoliopsida</taxon>
        <taxon>eudicotyledons</taxon>
        <taxon>Gunneridae</taxon>
        <taxon>Pentapetalae</taxon>
        <taxon>rosids</taxon>
        <taxon>fabids</taxon>
        <taxon>Rosales</taxon>
        <taxon>Rhamnaceae</taxon>
        <taxon>rhamnoid group</taxon>
        <taxon>Rhamneae</taxon>
        <taxon>Rhamnella</taxon>
    </lineage>
</organism>
<keyword evidence="4" id="KW-0808">Transferase</keyword>
<keyword evidence="10" id="KW-0472">Membrane</keyword>
<keyword evidence="2" id="KW-0723">Serine/threonine-protein kinase</keyword>
<keyword evidence="6 12" id="KW-0547">Nucleotide-binding</keyword>
<dbReference type="FunFam" id="1.10.510.10:FF:000146">
    <property type="entry name" value="LRR receptor-like serine/threonine-protein kinase IOS1"/>
    <property type="match status" value="1"/>
</dbReference>
<dbReference type="InterPro" id="IPR011009">
    <property type="entry name" value="Kinase-like_dom_sf"/>
</dbReference>
<dbReference type="GO" id="GO:0016020">
    <property type="term" value="C:membrane"/>
    <property type="evidence" value="ECO:0007669"/>
    <property type="project" value="UniProtKB-SubCell"/>
</dbReference>
<dbReference type="Gene3D" id="1.10.510.10">
    <property type="entry name" value="Transferase(Phosphotransferase) domain 1"/>
    <property type="match status" value="1"/>
</dbReference>
<gene>
    <name evidence="14" type="ORF">FNV43_RR25101</name>
</gene>
<dbReference type="SUPFAM" id="SSF56112">
    <property type="entry name" value="Protein kinase-like (PK-like)"/>
    <property type="match status" value="1"/>
</dbReference>
<evidence type="ECO:0000256" key="9">
    <source>
        <dbReference type="ARBA" id="ARBA00022989"/>
    </source>
</evidence>
<evidence type="ECO:0000259" key="13">
    <source>
        <dbReference type="PROSITE" id="PS50011"/>
    </source>
</evidence>
<evidence type="ECO:0000256" key="10">
    <source>
        <dbReference type="ARBA" id="ARBA00023136"/>
    </source>
</evidence>
<keyword evidence="7" id="KW-0418">Kinase</keyword>
<dbReference type="GO" id="GO:0005524">
    <property type="term" value="F:ATP binding"/>
    <property type="evidence" value="ECO:0007669"/>
    <property type="project" value="UniProtKB-UniRule"/>
</dbReference>
<evidence type="ECO:0000256" key="11">
    <source>
        <dbReference type="ARBA" id="ARBA00023170"/>
    </source>
</evidence>
<evidence type="ECO:0000256" key="2">
    <source>
        <dbReference type="ARBA" id="ARBA00022527"/>
    </source>
</evidence>
<protein>
    <recommendedName>
        <fullName evidence="13">Protein kinase domain-containing protein</fullName>
    </recommendedName>
</protein>
<dbReference type="GO" id="GO:0004674">
    <property type="term" value="F:protein serine/threonine kinase activity"/>
    <property type="evidence" value="ECO:0007669"/>
    <property type="project" value="UniProtKB-KW"/>
</dbReference>
<evidence type="ECO:0000256" key="8">
    <source>
        <dbReference type="ARBA" id="ARBA00022840"/>
    </source>
</evidence>
<dbReference type="Proteomes" id="UP000796880">
    <property type="component" value="Unassembled WGS sequence"/>
</dbReference>
<dbReference type="Pfam" id="PF00069">
    <property type="entry name" value="Pkinase"/>
    <property type="match status" value="1"/>
</dbReference>
<dbReference type="PANTHER" id="PTHR45621">
    <property type="entry name" value="OS01G0588500 PROTEIN-RELATED"/>
    <property type="match status" value="1"/>
</dbReference>
<dbReference type="Gene3D" id="3.30.200.20">
    <property type="entry name" value="Phosphorylase Kinase, domain 1"/>
    <property type="match status" value="2"/>
</dbReference>
<evidence type="ECO:0000256" key="3">
    <source>
        <dbReference type="ARBA" id="ARBA00022553"/>
    </source>
</evidence>
<evidence type="ECO:0000256" key="1">
    <source>
        <dbReference type="ARBA" id="ARBA00004167"/>
    </source>
</evidence>
<dbReference type="EMBL" id="VOIH02000011">
    <property type="protein sequence ID" value="KAF3433998.1"/>
    <property type="molecule type" value="Genomic_DNA"/>
</dbReference>
<dbReference type="AlphaFoldDB" id="A0A8K0DTN3"/>
<name>A0A8K0DTN3_9ROSA</name>
<keyword evidence="5" id="KW-0812">Transmembrane</keyword>
<keyword evidence="15" id="KW-1185">Reference proteome</keyword>
<evidence type="ECO:0000313" key="15">
    <source>
        <dbReference type="Proteomes" id="UP000796880"/>
    </source>
</evidence>
<proteinExistence type="predicted"/>
<keyword evidence="9" id="KW-1133">Transmembrane helix</keyword>
<feature type="binding site" evidence="12">
    <location>
        <position position="91"/>
    </location>
    <ligand>
        <name>ATP</name>
        <dbReference type="ChEBI" id="CHEBI:30616"/>
    </ligand>
</feature>
<keyword evidence="3" id="KW-0597">Phosphoprotein</keyword>
<dbReference type="PROSITE" id="PS50011">
    <property type="entry name" value="PROTEIN_KINASE_DOM"/>
    <property type="match status" value="1"/>
</dbReference>
<dbReference type="PROSITE" id="PS00107">
    <property type="entry name" value="PROTEIN_KINASE_ATP"/>
    <property type="match status" value="1"/>
</dbReference>
<keyword evidence="11" id="KW-0675">Receptor</keyword>
<evidence type="ECO:0000256" key="12">
    <source>
        <dbReference type="PROSITE-ProRule" id="PRU10141"/>
    </source>
</evidence>
<evidence type="ECO:0000256" key="6">
    <source>
        <dbReference type="ARBA" id="ARBA00022741"/>
    </source>
</evidence>